<accession>A0A1H2UXQ1</accession>
<dbReference type="SUPFAM" id="SSF55174">
    <property type="entry name" value="Alpha-L RNA-binding motif"/>
    <property type="match status" value="1"/>
</dbReference>
<evidence type="ECO:0000256" key="5">
    <source>
        <dbReference type="RuleBase" id="RU362028"/>
    </source>
</evidence>
<keyword evidence="8" id="KW-1185">Reference proteome</keyword>
<evidence type="ECO:0000256" key="2">
    <source>
        <dbReference type="ARBA" id="ARBA00010876"/>
    </source>
</evidence>
<name>A0A1H2UXQ1_9BACL</name>
<feature type="active site" evidence="4">
    <location>
        <position position="146"/>
    </location>
</feature>
<protein>
    <recommendedName>
        <fullName evidence="5">Pseudouridine synthase</fullName>
        <ecNumber evidence="5">5.4.99.-</ecNumber>
    </recommendedName>
</protein>
<dbReference type="SUPFAM" id="SSF55120">
    <property type="entry name" value="Pseudouridine synthase"/>
    <property type="match status" value="1"/>
</dbReference>
<dbReference type="GO" id="GO:0140098">
    <property type="term" value="F:catalytic activity, acting on RNA"/>
    <property type="evidence" value="ECO:0007669"/>
    <property type="project" value="UniProtKB-ARBA"/>
</dbReference>
<organism evidence="7 8">
    <name type="scientific">Alicyclobacillus hesperidum</name>
    <dbReference type="NCBI Taxonomy" id="89784"/>
    <lineage>
        <taxon>Bacteria</taxon>
        <taxon>Bacillati</taxon>
        <taxon>Bacillota</taxon>
        <taxon>Bacilli</taxon>
        <taxon>Bacillales</taxon>
        <taxon>Alicyclobacillaceae</taxon>
        <taxon>Alicyclobacillus</taxon>
    </lineage>
</organism>
<reference evidence="8" key="1">
    <citation type="submission" date="2016-10" db="EMBL/GenBank/DDBJ databases">
        <authorList>
            <person name="Varghese N."/>
        </authorList>
    </citation>
    <scope>NUCLEOTIDE SEQUENCE [LARGE SCALE GENOMIC DNA]</scope>
    <source>
        <strain evidence="8">DSM 12489</strain>
    </source>
</reference>
<gene>
    <name evidence="7" type="ORF">SAMN04489725_10952</name>
</gene>
<sequence>MRSAVRVIYEVAPSEAGERLDKWLTERLQEDEVDISRTVVQQWLKSGSVTRRRPGKVKASDPLEPGDVYEIEVPAEEPFVIVPDDVAMHIVYEDDDLVVVDKPRGVVVHPGAGNERGTLVNGLAARGVRLSPLGGEMRPGVVHRIDKDTSGLVMFAKTERAYYGLTEQLREHTVIRHYRAIVHGKMEHRSGTIDMPIARDPNDRQRMAARLEGKRAVTHFQVIEQFDRYAVVMCQLETGRTHQIRVHFAEIGHPLAGDKVYGRRHTLPIDGQALHAETLGFVHPATGQWMSFASALPPDMEQLIEWLRAGRIG</sequence>
<evidence type="ECO:0000313" key="8">
    <source>
        <dbReference type="Proteomes" id="UP000182589"/>
    </source>
</evidence>
<dbReference type="Pfam" id="PF00849">
    <property type="entry name" value="PseudoU_synth_2"/>
    <property type="match status" value="1"/>
</dbReference>
<dbReference type="EMBL" id="FNOJ01000009">
    <property type="protein sequence ID" value="SDW60841.1"/>
    <property type="molecule type" value="Genomic_DNA"/>
</dbReference>
<dbReference type="AlphaFoldDB" id="A0A1H2UXQ1"/>
<comment type="similarity">
    <text evidence="2 5">Belongs to the pseudouridine synthase RluA family.</text>
</comment>
<keyword evidence="3 5" id="KW-0413">Isomerase</keyword>
<dbReference type="InterPro" id="IPR006225">
    <property type="entry name" value="PsdUridine_synth_RluC/D"/>
</dbReference>
<dbReference type="GO" id="GO:0003723">
    <property type="term" value="F:RNA binding"/>
    <property type="evidence" value="ECO:0007669"/>
    <property type="project" value="InterPro"/>
</dbReference>
<dbReference type="Gene3D" id="3.10.290.10">
    <property type="entry name" value="RNA-binding S4 domain"/>
    <property type="match status" value="1"/>
</dbReference>
<dbReference type="PANTHER" id="PTHR21600">
    <property type="entry name" value="MITOCHONDRIAL RNA PSEUDOURIDINE SYNTHASE"/>
    <property type="match status" value="1"/>
</dbReference>
<comment type="function">
    <text evidence="5">Responsible for synthesis of pseudouridine from uracil.</text>
</comment>
<evidence type="ECO:0000259" key="6">
    <source>
        <dbReference type="Pfam" id="PF00849"/>
    </source>
</evidence>
<dbReference type="InterPro" id="IPR006224">
    <property type="entry name" value="PsdUridine_synth_RluA-like_CS"/>
</dbReference>
<dbReference type="InterPro" id="IPR020103">
    <property type="entry name" value="PsdUridine_synth_cat_dom_sf"/>
</dbReference>
<comment type="catalytic activity">
    <reaction evidence="1 5">
        <text>a uridine in RNA = a pseudouridine in RNA</text>
        <dbReference type="Rhea" id="RHEA:48348"/>
        <dbReference type="Rhea" id="RHEA-COMP:12068"/>
        <dbReference type="Rhea" id="RHEA-COMP:12069"/>
        <dbReference type="ChEBI" id="CHEBI:65314"/>
        <dbReference type="ChEBI" id="CHEBI:65315"/>
    </reaction>
</comment>
<dbReference type="EC" id="5.4.99.-" evidence="5"/>
<dbReference type="Proteomes" id="UP000182589">
    <property type="component" value="Unassembled WGS sequence"/>
</dbReference>
<dbReference type="NCBIfam" id="TIGR00005">
    <property type="entry name" value="rluA_subfam"/>
    <property type="match status" value="1"/>
</dbReference>
<dbReference type="InterPro" id="IPR050188">
    <property type="entry name" value="RluA_PseudoU_synthase"/>
</dbReference>
<evidence type="ECO:0000256" key="1">
    <source>
        <dbReference type="ARBA" id="ARBA00000073"/>
    </source>
</evidence>
<proteinExistence type="inferred from homology"/>
<feature type="domain" description="Pseudouridine synthase RsuA/RluA-like" evidence="6">
    <location>
        <begin position="96"/>
        <end position="249"/>
    </location>
</feature>
<dbReference type="PROSITE" id="PS01129">
    <property type="entry name" value="PSI_RLU"/>
    <property type="match status" value="1"/>
</dbReference>
<dbReference type="GO" id="GO:0009982">
    <property type="term" value="F:pseudouridine synthase activity"/>
    <property type="evidence" value="ECO:0007669"/>
    <property type="project" value="InterPro"/>
</dbReference>
<dbReference type="RefSeq" id="WP_074693183.1">
    <property type="nucleotide sequence ID" value="NZ_FNOJ01000009.1"/>
</dbReference>
<evidence type="ECO:0000256" key="3">
    <source>
        <dbReference type="ARBA" id="ARBA00023235"/>
    </source>
</evidence>
<dbReference type="Gene3D" id="3.30.2350.10">
    <property type="entry name" value="Pseudouridine synthase"/>
    <property type="match status" value="1"/>
</dbReference>
<evidence type="ECO:0000256" key="4">
    <source>
        <dbReference type="PIRSR" id="PIRSR606225-1"/>
    </source>
</evidence>
<dbReference type="PANTHER" id="PTHR21600:SF44">
    <property type="entry name" value="RIBOSOMAL LARGE SUBUNIT PSEUDOURIDINE SYNTHASE D"/>
    <property type="match status" value="1"/>
</dbReference>
<dbReference type="InterPro" id="IPR006145">
    <property type="entry name" value="PsdUridine_synth_RsuA/RluA"/>
</dbReference>
<evidence type="ECO:0000313" key="7">
    <source>
        <dbReference type="EMBL" id="SDW60841.1"/>
    </source>
</evidence>
<dbReference type="InterPro" id="IPR036986">
    <property type="entry name" value="S4_RNA-bd_sf"/>
</dbReference>
<dbReference type="GO" id="GO:0000455">
    <property type="term" value="P:enzyme-directed rRNA pseudouridine synthesis"/>
    <property type="evidence" value="ECO:0007669"/>
    <property type="project" value="TreeGrafter"/>
</dbReference>
<dbReference type="CDD" id="cd02869">
    <property type="entry name" value="PseudoU_synth_RluA_like"/>
    <property type="match status" value="1"/>
</dbReference>
<dbReference type="STRING" id="89784.SAMN04489725_10952"/>